<evidence type="ECO:0000313" key="2">
    <source>
        <dbReference type="Proteomes" id="UP001501470"/>
    </source>
</evidence>
<accession>A0ABP4LJW9</accession>
<keyword evidence="2" id="KW-1185">Reference proteome</keyword>
<proteinExistence type="predicted"/>
<evidence type="ECO:0000313" key="1">
    <source>
        <dbReference type="EMBL" id="GAA1525503.1"/>
    </source>
</evidence>
<gene>
    <name evidence="1" type="ORF">GCM10009827_047770</name>
</gene>
<name>A0ABP4LJW9_9ACTN</name>
<dbReference type="EMBL" id="BAAAQD010000009">
    <property type="protein sequence ID" value="GAA1525503.1"/>
    <property type="molecule type" value="Genomic_DNA"/>
</dbReference>
<dbReference type="Proteomes" id="UP001501470">
    <property type="component" value="Unassembled WGS sequence"/>
</dbReference>
<dbReference type="RefSeq" id="WP_344504272.1">
    <property type="nucleotide sequence ID" value="NZ_BAAAQD010000009.1"/>
</dbReference>
<comment type="caution">
    <text evidence="1">The sequence shown here is derived from an EMBL/GenBank/DDBJ whole genome shotgun (WGS) entry which is preliminary data.</text>
</comment>
<sequence length="60" mass="5916">MKVVEACGGLVNDVEAKVVGVCGGAVNDVGTKVVEARGVWVLKGVGVCSEVKVVEAGGGM</sequence>
<protein>
    <submittedName>
        <fullName evidence="1">Uncharacterized protein</fullName>
    </submittedName>
</protein>
<reference evidence="2" key="1">
    <citation type="journal article" date="2019" name="Int. J. Syst. Evol. Microbiol.">
        <title>The Global Catalogue of Microorganisms (GCM) 10K type strain sequencing project: providing services to taxonomists for standard genome sequencing and annotation.</title>
        <authorList>
            <consortium name="The Broad Institute Genomics Platform"/>
            <consortium name="The Broad Institute Genome Sequencing Center for Infectious Disease"/>
            <person name="Wu L."/>
            <person name="Ma J."/>
        </authorList>
    </citation>
    <scope>NUCLEOTIDE SEQUENCE [LARGE SCALE GENOMIC DNA]</scope>
    <source>
        <strain evidence="2">JCM 15933</strain>
    </source>
</reference>
<organism evidence="1 2">
    <name type="scientific">Dactylosporangium maewongense</name>
    <dbReference type="NCBI Taxonomy" id="634393"/>
    <lineage>
        <taxon>Bacteria</taxon>
        <taxon>Bacillati</taxon>
        <taxon>Actinomycetota</taxon>
        <taxon>Actinomycetes</taxon>
        <taxon>Micromonosporales</taxon>
        <taxon>Micromonosporaceae</taxon>
        <taxon>Dactylosporangium</taxon>
    </lineage>
</organism>